<dbReference type="InterPro" id="IPR002104">
    <property type="entry name" value="Integrase_catalytic"/>
</dbReference>
<evidence type="ECO:0000259" key="2">
    <source>
        <dbReference type="PROSITE" id="PS51898"/>
    </source>
</evidence>
<dbReference type="EMBL" id="CP095072">
    <property type="protein sequence ID" value="UOQ47253.1"/>
    <property type="molecule type" value="Genomic_DNA"/>
</dbReference>
<dbReference type="Gene3D" id="1.10.443.10">
    <property type="entry name" value="Intergrase catalytic core"/>
    <property type="match status" value="1"/>
</dbReference>
<feature type="domain" description="Tyr recombinase" evidence="2">
    <location>
        <begin position="1"/>
        <end position="102"/>
    </location>
</feature>
<evidence type="ECO:0000313" key="4">
    <source>
        <dbReference type="Proteomes" id="UP000831782"/>
    </source>
</evidence>
<keyword evidence="4" id="KW-1185">Reference proteome</keyword>
<sequence length="134" mass="16038">MESQNLWKWKNHLFLFSDEFGQPLRPDSISQWWIRFTETDKYKEAKLKRIRFHDLRHTSATLLIDKGVHAKVIQERFGHSKISNTMDVYGHILQDTAKVQLIILMIYLKKLKMVPRIKKLISFKNKKTSQRLSL</sequence>
<dbReference type="Pfam" id="PF00589">
    <property type="entry name" value="Phage_integrase"/>
    <property type="match status" value="1"/>
</dbReference>
<dbReference type="SUPFAM" id="SSF56349">
    <property type="entry name" value="DNA breaking-rejoining enzymes"/>
    <property type="match status" value="1"/>
</dbReference>
<dbReference type="InterPro" id="IPR013762">
    <property type="entry name" value="Integrase-like_cat_sf"/>
</dbReference>
<dbReference type="PROSITE" id="PS51898">
    <property type="entry name" value="TYR_RECOMBINASE"/>
    <property type="match status" value="1"/>
</dbReference>
<reference evidence="3 4" key="1">
    <citation type="submission" date="2022-04" db="EMBL/GenBank/DDBJ databases">
        <title>Gracilibacillus sp. isolated from saltern.</title>
        <authorList>
            <person name="Won M."/>
            <person name="Lee C.-M."/>
            <person name="Woen H.-Y."/>
            <person name="Kwon S.-W."/>
        </authorList>
    </citation>
    <scope>NUCLEOTIDE SEQUENCE [LARGE SCALE GENOMIC DNA]</scope>
    <source>
        <strain evidence="3 4">SSWR10-1</strain>
    </source>
</reference>
<name>A0ABY4ETP1_9BACI</name>
<gene>
    <name evidence="3" type="ORF">MUN88_14390</name>
</gene>
<dbReference type="InterPro" id="IPR011010">
    <property type="entry name" value="DNA_brk_join_enz"/>
</dbReference>
<accession>A0ABY4ETP1</accession>
<dbReference type="Proteomes" id="UP000831782">
    <property type="component" value="Chromosome"/>
</dbReference>
<evidence type="ECO:0000256" key="1">
    <source>
        <dbReference type="ARBA" id="ARBA00023172"/>
    </source>
</evidence>
<organism evidence="3 4">
    <name type="scientific">Gracilibacillus caseinilyticus</name>
    <dbReference type="NCBI Taxonomy" id="2932256"/>
    <lineage>
        <taxon>Bacteria</taxon>
        <taxon>Bacillati</taxon>
        <taxon>Bacillota</taxon>
        <taxon>Bacilli</taxon>
        <taxon>Bacillales</taxon>
        <taxon>Bacillaceae</taxon>
        <taxon>Gracilibacillus</taxon>
    </lineage>
</organism>
<proteinExistence type="predicted"/>
<dbReference type="RefSeq" id="WP_244716210.1">
    <property type="nucleotide sequence ID" value="NZ_CP095072.1"/>
</dbReference>
<evidence type="ECO:0000313" key="3">
    <source>
        <dbReference type="EMBL" id="UOQ47253.1"/>
    </source>
</evidence>
<protein>
    <submittedName>
        <fullName evidence="3">Tyrosine-type recombinase/integrase</fullName>
    </submittedName>
</protein>
<keyword evidence="1" id="KW-0233">DNA recombination</keyword>